<accession>K2Q795</accession>
<gene>
    <name evidence="1" type="ORF">I215_00940</name>
</gene>
<organism evidence="1 2">
    <name type="scientific">Galbibacter marinus</name>
    <dbReference type="NCBI Taxonomy" id="555500"/>
    <lineage>
        <taxon>Bacteria</taxon>
        <taxon>Pseudomonadati</taxon>
        <taxon>Bacteroidota</taxon>
        <taxon>Flavobacteriia</taxon>
        <taxon>Flavobacteriales</taxon>
        <taxon>Flavobacteriaceae</taxon>
        <taxon>Galbibacter</taxon>
    </lineage>
</organism>
<evidence type="ECO:0000313" key="1">
    <source>
        <dbReference type="EMBL" id="EKF56736.1"/>
    </source>
</evidence>
<dbReference type="EMBL" id="AMSG01000001">
    <property type="protein sequence ID" value="EKF56736.1"/>
    <property type="molecule type" value="Genomic_DNA"/>
</dbReference>
<keyword evidence="2" id="KW-1185">Reference proteome</keyword>
<evidence type="ECO:0000313" key="2">
    <source>
        <dbReference type="Proteomes" id="UP000007364"/>
    </source>
</evidence>
<dbReference type="AlphaFoldDB" id="K2Q795"/>
<comment type="caution">
    <text evidence="1">The sequence shown here is derived from an EMBL/GenBank/DDBJ whole genome shotgun (WGS) entry which is preliminary data.</text>
</comment>
<dbReference type="STRING" id="555500.I215_00940"/>
<protein>
    <recommendedName>
        <fullName evidence="3">Lipoprotein</fullName>
    </recommendedName>
</protein>
<evidence type="ECO:0008006" key="3">
    <source>
        <dbReference type="Google" id="ProtNLM"/>
    </source>
</evidence>
<proteinExistence type="predicted"/>
<sequence>MKYIAKLLALGVMIFGFYACGSSQKLMEKLPFTHGEVRIEPWSVGESNTQKGVNIYLPVTNLNNSEVELDSVYYKGMVASLEPTKKDDYNVYIARFMESKPSNIILHADSKKEFGNTPPKAQVVPPFEINDNEALLRYTRNGKARYFKLSNIIPASAIHYRELPPSLK</sequence>
<dbReference type="OrthoDB" id="1364277at2"/>
<name>K2Q795_9FLAO</name>
<dbReference type="eggNOG" id="ENOG50331UH">
    <property type="taxonomic scope" value="Bacteria"/>
</dbReference>
<dbReference type="Proteomes" id="UP000007364">
    <property type="component" value="Unassembled WGS sequence"/>
</dbReference>
<dbReference type="PROSITE" id="PS51257">
    <property type="entry name" value="PROKAR_LIPOPROTEIN"/>
    <property type="match status" value="1"/>
</dbReference>
<reference evidence="1 2" key="1">
    <citation type="journal article" date="2012" name="J. Bacteriol.">
        <title>Genome Sequence of Galbibacter marinum Type Strain ck-I2-15.</title>
        <authorList>
            <person name="Lai Q."/>
            <person name="Li C."/>
            <person name="Shao Z."/>
        </authorList>
    </citation>
    <scope>NUCLEOTIDE SEQUENCE [LARGE SCALE GENOMIC DNA]</scope>
    <source>
        <strain evidence="2">ck-I2-15</strain>
    </source>
</reference>
<dbReference type="RefSeq" id="WP_008990065.1">
    <property type="nucleotide sequence ID" value="NZ_AMSG01000001.1"/>
</dbReference>